<dbReference type="Pfam" id="PF04079">
    <property type="entry name" value="SMC_ScpB"/>
    <property type="match status" value="1"/>
</dbReference>
<keyword evidence="2" id="KW-0132">Cell division</keyword>
<comment type="caution">
    <text evidence="6">The sequence shown here is derived from an EMBL/GenBank/DDBJ whole genome shotgun (WGS) entry which is preliminary data.</text>
</comment>
<accession>A0ABV2BW90</accession>
<keyword evidence="1" id="KW-0963">Cytoplasm</keyword>
<dbReference type="NCBIfam" id="TIGR00281">
    <property type="entry name" value="SMC-Scp complex subunit ScpB"/>
    <property type="match status" value="1"/>
</dbReference>
<keyword evidence="3" id="KW-0159">Chromosome partition</keyword>
<organism evidence="6 7">
    <name type="scientific">Aliikangiella maris</name>
    <dbReference type="NCBI Taxonomy" id="3162458"/>
    <lineage>
        <taxon>Bacteria</taxon>
        <taxon>Pseudomonadati</taxon>
        <taxon>Pseudomonadota</taxon>
        <taxon>Gammaproteobacteria</taxon>
        <taxon>Oceanospirillales</taxon>
        <taxon>Pleioneaceae</taxon>
        <taxon>Aliikangiella</taxon>
    </lineage>
</organism>
<name>A0ABV2BW90_9GAMM</name>
<keyword evidence="4" id="KW-0131">Cell cycle</keyword>
<feature type="region of interest" description="Disordered" evidence="5">
    <location>
        <begin position="183"/>
        <end position="358"/>
    </location>
</feature>
<sequence length="358" mass="39969">MSIADDKLKNIIEAALMAVGKPMSIEQLTKLFEDEEMPAAARIKDALTKLQQECEGRGVELKEIASGYRYQARQDYAEWLGRLWEEKPAKYSRAYLETLALIAYRQPVTRAEIEEVRGVSVSSTIIKTMLEREWIRIVGHRDVPGRPSLYATTKQFLDYFNMKSLEDLPSLAEIRDLEDLSPELDLSEPGSENTQPSADSINKQDEDADKLSDVENSTTDLSKGESHSNDVSEVLDNQPDNQELGEQSEISAQQISEDNEAQVQENEAQEETSFLDEIDNDLAEIKPVNPDFLRDDFGKPGSSEKAENSEESQAASIDNAGNHSSEETKETDSETEQAVLVTEADTDNQSEVADPAKQ</sequence>
<dbReference type="InterPro" id="IPR036390">
    <property type="entry name" value="WH_DNA-bd_sf"/>
</dbReference>
<feature type="compositionally biased region" description="Polar residues" evidence="5">
    <location>
        <begin position="190"/>
        <end position="201"/>
    </location>
</feature>
<dbReference type="Gene3D" id="1.10.10.10">
    <property type="entry name" value="Winged helix-like DNA-binding domain superfamily/Winged helix DNA-binding domain"/>
    <property type="match status" value="2"/>
</dbReference>
<dbReference type="PANTHER" id="PTHR34298:SF2">
    <property type="entry name" value="SEGREGATION AND CONDENSATION PROTEIN B"/>
    <property type="match status" value="1"/>
</dbReference>
<evidence type="ECO:0000256" key="4">
    <source>
        <dbReference type="ARBA" id="ARBA00023306"/>
    </source>
</evidence>
<evidence type="ECO:0000313" key="7">
    <source>
        <dbReference type="Proteomes" id="UP001548189"/>
    </source>
</evidence>
<dbReference type="EMBL" id="JBEVCJ010000016">
    <property type="protein sequence ID" value="MET1256058.1"/>
    <property type="molecule type" value="Genomic_DNA"/>
</dbReference>
<dbReference type="RefSeq" id="WP_353896643.1">
    <property type="nucleotide sequence ID" value="NZ_JBEVCJ010000016.1"/>
</dbReference>
<feature type="compositionally biased region" description="Acidic residues" evidence="5">
    <location>
        <begin position="267"/>
        <end position="282"/>
    </location>
</feature>
<evidence type="ECO:0000256" key="2">
    <source>
        <dbReference type="ARBA" id="ARBA00022618"/>
    </source>
</evidence>
<evidence type="ECO:0000256" key="3">
    <source>
        <dbReference type="ARBA" id="ARBA00022829"/>
    </source>
</evidence>
<gene>
    <name evidence="6" type="primary">scpB</name>
    <name evidence="6" type="ORF">ABVT43_13040</name>
</gene>
<proteinExistence type="predicted"/>
<feature type="compositionally biased region" description="Polar residues" evidence="5">
    <location>
        <begin position="311"/>
        <end position="323"/>
    </location>
</feature>
<evidence type="ECO:0000256" key="5">
    <source>
        <dbReference type="SAM" id="MobiDB-lite"/>
    </source>
</evidence>
<evidence type="ECO:0000256" key="1">
    <source>
        <dbReference type="ARBA" id="ARBA00022490"/>
    </source>
</evidence>
<dbReference type="PANTHER" id="PTHR34298">
    <property type="entry name" value="SEGREGATION AND CONDENSATION PROTEIN B"/>
    <property type="match status" value="1"/>
</dbReference>
<feature type="compositionally biased region" description="Basic and acidic residues" evidence="5">
    <location>
        <begin position="292"/>
        <end position="308"/>
    </location>
</feature>
<dbReference type="InterPro" id="IPR005234">
    <property type="entry name" value="ScpB_csome_segregation"/>
</dbReference>
<dbReference type="SUPFAM" id="SSF46785">
    <property type="entry name" value="Winged helix' DNA-binding domain"/>
    <property type="match status" value="2"/>
</dbReference>
<reference evidence="6 7" key="1">
    <citation type="submission" date="2024-06" db="EMBL/GenBank/DDBJ databases">
        <authorList>
            <person name="Li F."/>
        </authorList>
    </citation>
    <scope>NUCLEOTIDE SEQUENCE [LARGE SCALE GENOMIC DNA]</scope>
    <source>
        <strain evidence="6 7">GXAS 311</strain>
    </source>
</reference>
<evidence type="ECO:0000313" key="6">
    <source>
        <dbReference type="EMBL" id="MET1256058.1"/>
    </source>
</evidence>
<feature type="compositionally biased region" description="Basic and acidic residues" evidence="5">
    <location>
        <begin position="202"/>
        <end position="213"/>
    </location>
</feature>
<dbReference type="InterPro" id="IPR036388">
    <property type="entry name" value="WH-like_DNA-bd_sf"/>
</dbReference>
<dbReference type="Proteomes" id="UP001548189">
    <property type="component" value="Unassembled WGS sequence"/>
</dbReference>
<keyword evidence="7" id="KW-1185">Reference proteome</keyword>
<protein>
    <submittedName>
        <fullName evidence="6">SMC-Scp complex subunit ScpB</fullName>
    </submittedName>
</protein>
<feature type="compositionally biased region" description="Polar residues" evidence="5">
    <location>
        <begin position="238"/>
        <end position="256"/>
    </location>
</feature>